<proteinExistence type="predicted"/>
<name>X1BLK2_9ZZZZ</name>
<dbReference type="AlphaFoldDB" id="X1BLK2"/>
<dbReference type="EMBL" id="BART01000495">
    <property type="protein sequence ID" value="GAG72966.1"/>
    <property type="molecule type" value="Genomic_DNA"/>
</dbReference>
<accession>X1BLK2</accession>
<organism evidence="1">
    <name type="scientific">marine sediment metagenome</name>
    <dbReference type="NCBI Taxonomy" id="412755"/>
    <lineage>
        <taxon>unclassified sequences</taxon>
        <taxon>metagenomes</taxon>
        <taxon>ecological metagenomes</taxon>
    </lineage>
</organism>
<gene>
    <name evidence="1" type="ORF">S01H4_02317</name>
</gene>
<reference evidence="1" key="1">
    <citation type="journal article" date="2014" name="Front. Microbiol.">
        <title>High frequency of phylogenetically diverse reductive dehalogenase-homologous genes in deep subseafloor sedimentary metagenomes.</title>
        <authorList>
            <person name="Kawai M."/>
            <person name="Futagami T."/>
            <person name="Toyoda A."/>
            <person name="Takaki Y."/>
            <person name="Nishi S."/>
            <person name="Hori S."/>
            <person name="Arai W."/>
            <person name="Tsubouchi T."/>
            <person name="Morono Y."/>
            <person name="Uchiyama I."/>
            <person name="Ito T."/>
            <person name="Fujiyama A."/>
            <person name="Inagaki F."/>
            <person name="Takami H."/>
        </authorList>
    </citation>
    <scope>NUCLEOTIDE SEQUENCE</scope>
    <source>
        <strain evidence="1">Expedition CK06-06</strain>
    </source>
</reference>
<comment type="caution">
    <text evidence="1">The sequence shown here is derived from an EMBL/GenBank/DDBJ whole genome shotgun (WGS) entry which is preliminary data.</text>
</comment>
<sequence length="52" mass="5922">MPLRTVTFALDRLVDTEICQKIPNLGDMRRTLYAVNFDKAQAVFSRYGLAMA</sequence>
<protein>
    <submittedName>
        <fullName evidence="1">Uncharacterized protein</fullName>
    </submittedName>
</protein>
<evidence type="ECO:0000313" key="1">
    <source>
        <dbReference type="EMBL" id="GAG72966.1"/>
    </source>
</evidence>